<keyword evidence="3" id="KW-1185">Reference proteome</keyword>
<keyword evidence="1" id="KW-0732">Signal</keyword>
<evidence type="ECO:0000256" key="1">
    <source>
        <dbReference type="SAM" id="SignalP"/>
    </source>
</evidence>
<evidence type="ECO:0000313" key="2">
    <source>
        <dbReference type="EMBL" id="MBT0662792.1"/>
    </source>
</evidence>
<comment type="caution">
    <text evidence="2">The sequence shown here is derived from an EMBL/GenBank/DDBJ whole genome shotgun (WGS) entry which is preliminary data.</text>
</comment>
<dbReference type="AlphaFoldDB" id="A0AAW4KY20"/>
<reference evidence="2 3" key="1">
    <citation type="submission" date="2021-05" db="EMBL/GenBank/DDBJ databases">
        <title>The draft genome of Geobacter pelophilus DSM 12255.</title>
        <authorList>
            <person name="Xu Z."/>
            <person name="Masuda Y."/>
            <person name="Itoh H."/>
            <person name="Senoo K."/>
        </authorList>
    </citation>
    <scope>NUCLEOTIDE SEQUENCE [LARGE SCALE GENOMIC DNA]</scope>
    <source>
        <strain evidence="2 3">DSM 12255</strain>
    </source>
</reference>
<accession>A0AAW4KY20</accession>
<dbReference type="Gene3D" id="1.10.1130.10">
    <property type="entry name" value="Flavocytochrome C3, Chain A"/>
    <property type="match status" value="1"/>
</dbReference>
<dbReference type="EMBL" id="JAHCVJ010000001">
    <property type="protein sequence ID" value="MBT0662792.1"/>
    <property type="molecule type" value="Genomic_DNA"/>
</dbReference>
<proteinExistence type="predicted"/>
<protein>
    <submittedName>
        <fullName evidence="2">Cytochrome C</fullName>
    </submittedName>
</protein>
<feature type="signal peptide" evidence="1">
    <location>
        <begin position="1"/>
        <end position="24"/>
    </location>
</feature>
<dbReference type="SUPFAM" id="SSF48695">
    <property type="entry name" value="Multiheme cytochromes"/>
    <property type="match status" value="1"/>
</dbReference>
<evidence type="ECO:0000313" key="3">
    <source>
        <dbReference type="Proteomes" id="UP000811899"/>
    </source>
</evidence>
<organism evidence="2 3">
    <name type="scientific">Geoanaerobacter pelophilus</name>
    <dbReference type="NCBI Taxonomy" id="60036"/>
    <lineage>
        <taxon>Bacteria</taxon>
        <taxon>Pseudomonadati</taxon>
        <taxon>Thermodesulfobacteriota</taxon>
        <taxon>Desulfuromonadia</taxon>
        <taxon>Geobacterales</taxon>
        <taxon>Geobacteraceae</taxon>
        <taxon>Geoanaerobacter</taxon>
    </lineage>
</organism>
<name>A0AAW4KY20_9BACT</name>
<feature type="chain" id="PRO_5043554319" evidence="1">
    <location>
        <begin position="25"/>
        <end position="267"/>
    </location>
</feature>
<dbReference type="InterPro" id="IPR036280">
    <property type="entry name" value="Multihaem_cyt_sf"/>
</dbReference>
<dbReference type="Proteomes" id="UP000811899">
    <property type="component" value="Unassembled WGS sequence"/>
</dbReference>
<sequence>MNNIRKISIVAVLVFLGNAVSSLAAGPKISDMVVGGNKHNLSSLNKNVLYKAAPPQSARDKNTEICVFCHTPHRAVPQTTLWNRSNSSVFFGHYSSATLVIRRTSAAQFGEPNGTSRLCLSCHDGVTAGGVPLGAILNGSPINMGANDRITGISLFTASKIKSGHHPVSFIYDDAVLRAIQSDVLKKTQNYQMPRIVKLDTANRMQCTTCHDPHQNQSTEDSYQVPPNEGRKIAPFWVYGANNNASLDHDAVCMDCHSIPTNPFPLQ</sequence>
<dbReference type="RefSeq" id="WP_214169589.1">
    <property type="nucleotide sequence ID" value="NZ_JAHCVJ010000001.1"/>
</dbReference>
<gene>
    <name evidence="2" type="ORF">KI809_00610</name>
</gene>